<evidence type="ECO:0000259" key="1">
    <source>
        <dbReference type="Pfam" id="PF01642"/>
    </source>
</evidence>
<sequence>MTQALFYDFPPASKEAWKNQAAKDLGGQDFDQALKSLLWEKIQIQPFYTREDVLDLPRLPENSFEDKPFLQDFSARSWSNFLAVYPSTPIQEIMDFLENGGEGLVLHLKGDENLNELLKDVIPDYISIMLKPLGDPAQVLEHFMTWVHEMGVEESGLTGGLLWSPMDMLFEQGKSWEEAISAFRRVFSCFPNERCFHACMFNFSRYAEAGASGLDELIFGFGEIIELIDKSGIDPITIFEKSGFYTSVGDLHFPEIAKLKAIRFFYAELALQYNVGLRLEDTCVFAQTSGWSKSTLDSNTNLIRQTYEAMASILGGANGLWVRPISGQKATELELRVARNVSFILNYESYFGKVGDPAAGSYYLDTLITQLINEVKSGLQELEKNGGWLVAFESGMLHKKVREHRQKQQNSILSGEISKIGVNKYPASDYLKNNLEFSPILEKEYELKPSRASYLVELQNQTGA</sequence>
<dbReference type="SUPFAM" id="SSF51703">
    <property type="entry name" value="Cobalamin (vitamin B12)-dependent enzymes"/>
    <property type="match status" value="1"/>
</dbReference>
<dbReference type="InterPro" id="IPR006099">
    <property type="entry name" value="MeMalonylCoA_mutase_a/b_cat"/>
</dbReference>
<dbReference type="AlphaFoldDB" id="A0A1G5Y042"/>
<dbReference type="OrthoDB" id="9762378at2"/>
<dbReference type="Gene3D" id="3.20.20.240">
    <property type="entry name" value="Methylmalonyl-CoA mutase"/>
    <property type="match status" value="1"/>
</dbReference>
<dbReference type="GO" id="GO:0016866">
    <property type="term" value="F:intramolecular transferase activity"/>
    <property type="evidence" value="ECO:0007669"/>
    <property type="project" value="InterPro"/>
</dbReference>
<dbReference type="PANTHER" id="PTHR48101">
    <property type="entry name" value="METHYLMALONYL-COA MUTASE, MITOCHONDRIAL-RELATED"/>
    <property type="match status" value="1"/>
</dbReference>
<dbReference type="GO" id="GO:0031419">
    <property type="term" value="F:cobalamin binding"/>
    <property type="evidence" value="ECO:0007669"/>
    <property type="project" value="InterPro"/>
</dbReference>
<proteinExistence type="predicted"/>
<keyword evidence="3" id="KW-1185">Reference proteome</keyword>
<dbReference type="RefSeq" id="WP_092729935.1">
    <property type="nucleotide sequence ID" value="NZ_FMXE01000013.1"/>
</dbReference>
<name>A0A1G5Y042_9BACT</name>
<dbReference type="InterPro" id="IPR016176">
    <property type="entry name" value="Cbl-dep_enz_cat"/>
</dbReference>
<evidence type="ECO:0000313" key="2">
    <source>
        <dbReference type="EMBL" id="SDA76118.1"/>
    </source>
</evidence>
<dbReference type="STRING" id="279824.SAMN03080617_02140"/>
<dbReference type="EMBL" id="FMXE01000013">
    <property type="protein sequence ID" value="SDA76118.1"/>
    <property type="molecule type" value="Genomic_DNA"/>
</dbReference>
<feature type="domain" description="Methylmalonyl-CoA mutase alpha/beta chain catalytic" evidence="1">
    <location>
        <begin position="112"/>
        <end position="437"/>
    </location>
</feature>
<gene>
    <name evidence="2" type="ORF">SAMN03080617_02140</name>
</gene>
<reference evidence="3" key="1">
    <citation type="submission" date="2016-10" db="EMBL/GenBank/DDBJ databases">
        <authorList>
            <person name="Varghese N."/>
            <person name="Submissions S."/>
        </authorList>
    </citation>
    <scope>NUCLEOTIDE SEQUENCE [LARGE SCALE GENOMIC DNA]</scope>
    <source>
        <strain evidence="3">DSM 22703</strain>
    </source>
</reference>
<dbReference type="Proteomes" id="UP000198756">
    <property type="component" value="Unassembled WGS sequence"/>
</dbReference>
<protein>
    <submittedName>
        <fullName evidence="2">Methylmalonyl-CoA mutase</fullName>
    </submittedName>
</protein>
<organism evidence="2 3">
    <name type="scientific">Algoriphagus alkaliphilus</name>
    <dbReference type="NCBI Taxonomy" id="279824"/>
    <lineage>
        <taxon>Bacteria</taxon>
        <taxon>Pseudomonadati</taxon>
        <taxon>Bacteroidota</taxon>
        <taxon>Cytophagia</taxon>
        <taxon>Cytophagales</taxon>
        <taxon>Cyclobacteriaceae</taxon>
        <taxon>Algoriphagus</taxon>
    </lineage>
</organism>
<accession>A0A1G5Y042</accession>
<dbReference type="Pfam" id="PF01642">
    <property type="entry name" value="MM_CoA_mutase"/>
    <property type="match status" value="1"/>
</dbReference>
<evidence type="ECO:0000313" key="3">
    <source>
        <dbReference type="Proteomes" id="UP000198756"/>
    </source>
</evidence>
<dbReference type="PANTHER" id="PTHR48101:SF1">
    <property type="entry name" value="METHYLMALONYL-COA MUTASE, LARGE SUBUNIT"/>
    <property type="match status" value="1"/>
</dbReference>